<accession>U4VHN0</accession>
<evidence type="ECO:0000313" key="1">
    <source>
        <dbReference type="EMBL" id="ERM02301.1"/>
    </source>
</evidence>
<dbReference type="AlphaFoldDB" id="U4VHN0"/>
<reference evidence="1 2" key="1">
    <citation type="journal article" date="2014" name="FEMS Microbiol. Lett.">
        <title>Genome sequencing analysis reveals virulence-related gene content of Ochrobactrum intermedium strain 229E, a urease-positive strain isolated from the human gastric niche.</title>
        <authorList>
            <person name="Kulkarni G.J."/>
            <person name="Shetty S."/>
            <person name="Dharne M.S."/>
            <person name="Shouche Y.S."/>
        </authorList>
    </citation>
    <scope>NUCLEOTIDE SEQUENCE [LARGE SCALE GENOMIC DNA]</scope>
    <source>
        <strain evidence="1 2">229E</strain>
    </source>
</reference>
<dbReference type="EMBL" id="ASXJ01000094">
    <property type="protein sequence ID" value="ERM02301.1"/>
    <property type="molecule type" value="Genomic_DNA"/>
</dbReference>
<sequence>MNEGGHAWPLYQRRGGLYRSNSVHALNLAEQTEIARVRQPHETAGKIRAINHGIEEEPQRRYDTVHRRHRDALALLPYLEAAQIIHGRGIGRPSEKTGNSCDIAQIVALGPVPEVAQVHVVDQALTKRADRGRTRLVVHGQAPC</sequence>
<dbReference type="Proteomes" id="UP000016842">
    <property type="component" value="Unassembled WGS sequence"/>
</dbReference>
<protein>
    <submittedName>
        <fullName evidence="1">Uncharacterized protein</fullName>
    </submittedName>
</protein>
<organism evidence="1 2">
    <name type="scientific">Brucella intermedia 229E</name>
    <dbReference type="NCBI Taxonomy" id="1337887"/>
    <lineage>
        <taxon>Bacteria</taxon>
        <taxon>Pseudomonadati</taxon>
        <taxon>Pseudomonadota</taxon>
        <taxon>Alphaproteobacteria</taxon>
        <taxon>Hyphomicrobiales</taxon>
        <taxon>Brucellaceae</taxon>
        <taxon>Brucella/Ochrobactrum group</taxon>
        <taxon>Brucella</taxon>
    </lineage>
</organism>
<name>U4VHN0_9HYPH</name>
<comment type="caution">
    <text evidence="1">The sequence shown here is derived from an EMBL/GenBank/DDBJ whole genome shotgun (WGS) entry which is preliminary data.</text>
</comment>
<proteinExistence type="predicted"/>
<gene>
    <name evidence="1" type="ORF">Q644_17540</name>
</gene>
<evidence type="ECO:0000313" key="2">
    <source>
        <dbReference type="Proteomes" id="UP000016842"/>
    </source>
</evidence>